<proteinExistence type="predicted"/>
<dbReference type="InterPro" id="IPR047114">
    <property type="entry name" value="YciF"/>
</dbReference>
<name>A0A160T4G6_9CHLR</name>
<dbReference type="RefSeq" id="WP_095043084.1">
    <property type="nucleotide sequence ID" value="NZ_LN890655.1"/>
</dbReference>
<dbReference type="InterPro" id="IPR009078">
    <property type="entry name" value="Ferritin-like_SF"/>
</dbReference>
<accession>A0A160T4G6</accession>
<dbReference type="InterPro" id="IPR010287">
    <property type="entry name" value="DUF892_YciF-like"/>
</dbReference>
<reference evidence="1" key="1">
    <citation type="submission" date="2016-01" db="EMBL/GenBank/DDBJ databases">
        <authorList>
            <person name="Mcilroy J.S."/>
            <person name="Karst M S."/>
            <person name="Albertsen M."/>
        </authorList>
    </citation>
    <scope>NUCLEOTIDE SEQUENCE</scope>
    <source>
        <strain evidence="1">Cfx-K</strain>
    </source>
</reference>
<dbReference type="OrthoDB" id="9795056at2"/>
<dbReference type="Proteomes" id="UP000215027">
    <property type="component" value="Chromosome I"/>
</dbReference>
<dbReference type="InterPro" id="IPR012347">
    <property type="entry name" value="Ferritin-like"/>
</dbReference>
<dbReference type="EMBL" id="LN890655">
    <property type="protein sequence ID" value="CUS03625.2"/>
    <property type="molecule type" value="Genomic_DNA"/>
</dbReference>
<dbReference type="KEGG" id="pbf:CFX0092_A1747"/>
<dbReference type="CDD" id="cd07909">
    <property type="entry name" value="YciF"/>
    <property type="match status" value="1"/>
</dbReference>
<keyword evidence="2" id="KW-1185">Reference proteome</keyword>
<organism evidence="1 2">
    <name type="scientific">Candidatus Promineifilum breve</name>
    <dbReference type="NCBI Taxonomy" id="1806508"/>
    <lineage>
        <taxon>Bacteria</taxon>
        <taxon>Bacillati</taxon>
        <taxon>Chloroflexota</taxon>
        <taxon>Ardenticatenia</taxon>
        <taxon>Candidatus Promineifilales</taxon>
        <taxon>Candidatus Promineifilaceae</taxon>
        <taxon>Candidatus Promineifilum</taxon>
    </lineage>
</organism>
<dbReference type="Pfam" id="PF05974">
    <property type="entry name" value="DUF892"/>
    <property type="match status" value="1"/>
</dbReference>
<dbReference type="AlphaFoldDB" id="A0A160T4G6"/>
<gene>
    <name evidence="1" type="primary">yciF</name>
    <name evidence="1" type="ORF">CFX0092_A1747</name>
</gene>
<dbReference type="PANTHER" id="PTHR30565:SF9">
    <property type="entry name" value="PROTEIN YCIF"/>
    <property type="match status" value="1"/>
</dbReference>
<evidence type="ECO:0000313" key="2">
    <source>
        <dbReference type="Proteomes" id="UP000215027"/>
    </source>
</evidence>
<sequence length="169" mass="18550">MKINSLDKLFEHELEDLLSAEQQLLEALPLMEQAANDPELKAAFRNHLKQTKAHITRLEKAFKALGLEPKAHTCKGMQGLIKEGDEIIKNATDPAVMDAGLIGAAQRVEHYEIAGYGTARAHAETLGHMELVDLLQTTLDEEGDANKLLTQLAEGRMTFAGANEKALTH</sequence>
<evidence type="ECO:0000313" key="1">
    <source>
        <dbReference type="EMBL" id="CUS03625.2"/>
    </source>
</evidence>
<dbReference type="PANTHER" id="PTHR30565">
    <property type="entry name" value="PROTEIN YCIF"/>
    <property type="match status" value="1"/>
</dbReference>
<dbReference type="SUPFAM" id="SSF47240">
    <property type="entry name" value="Ferritin-like"/>
    <property type="match status" value="1"/>
</dbReference>
<protein>
    <submittedName>
        <fullName evidence="1">Uncharacterized protein</fullName>
    </submittedName>
</protein>
<dbReference type="Gene3D" id="1.20.1260.10">
    <property type="match status" value="1"/>
</dbReference>